<dbReference type="AlphaFoldDB" id="A0A6P5RHN3"/>
<accession>A0A6P5RHN3</accession>
<sequence>MGVNPVACVFVGYSDQHHGYRCFHPSTGRLYISRHVVFNESKFNYASTNTPPSSPTPDIVFVPVLPLAHSLSAPIVTHVPSEVHVSVALSHPLPSSPAPIVPTTQAAHDPPDPSSPTLSTHPTESPPETLPSTTSTSNPLSSRSSPIQTRSKSGIFKPKMHSYIATKYPIPHALTALLTPDLDIVINITDISVFIHLQGAYISRHVVFNESEFYYASTNTPPSSPTPDIVFVPVLPLAHSLSAPIVTHVPSEVHVSVALSHPLPSSPAPIVPTTQAAHDPPDPSSPTLSTHPTESPPETLPSTTSTSNPLSSRSSPIQTRSKSGIFKPKMHSYIATKYPIPHALTALLTPDLEPTCYTQASRFPH</sequence>
<feature type="domain" description="Retroviral polymerase SH3-like" evidence="2">
    <location>
        <begin position="7"/>
        <end position="48"/>
    </location>
</feature>
<dbReference type="InterPro" id="IPR057670">
    <property type="entry name" value="SH3_retrovirus"/>
</dbReference>
<keyword evidence="3" id="KW-1185">Reference proteome</keyword>
<feature type="region of interest" description="Disordered" evidence="1">
    <location>
        <begin position="97"/>
        <end position="151"/>
    </location>
</feature>
<dbReference type="KEGG" id="pavi:110744670"/>
<dbReference type="Proteomes" id="UP000515124">
    <property type="component" value="Unplaced"/>
</dbReference>
<evidence type="ECO:0000256" key="1">
    <source>
        <dbReference type="SAM" id="MobiDB-lite"/>
    </source>
</evidence>
<feature type="compositionally biased region" description="Low complexity" evidence="1">
    <location>
        <begin position="300"/>
        <end position="316"/>
    </location>
</feature>
<feature type="compositionally biased region" description="Low complexity" evidence="1">
    <location>
        <begin position="130"/>
        <end position="146"/>
    </location>
</feature>
<feature type="region of interest" description="Disordered" evidence="1">
    <location>
        <begin position="267"/>
        <end position="323"/>
    </location>
</feature>
<organism evidence="3 4">
    <name type="scientific">Prunus avium</name>
    <name type="common">Cherry</name>
    <name type="synonym">Cerasus avium</name>
    <dbReference type="NCBI Taxonomy" id="42229"/>
    <lineage>
        <taxon>Eukaryota</taxon>
        <taxon>Viridiplantae</taxon>
        <taxon>Streptophyta</taxon>
        <taxon>Embryophyta</taxon>
        <taxon>Tracheophyta</taxon>
        <taxon>Spermatophyta</taxon>
        <taxon>Magnoliopsida</taxon>
        <taxon>eudicotyledons</taxon>
        <taxon>Gunneridae</taxon>
        <taxon>Pentapetalae</taxon>
        <taxon>rosids</taxon>
        <taxon>fabids</taxon>
        <taxon>Rosales</taxon>
        <taxon>Rosaceae</taxon>
        <taxon>Amygdaloideae</taxon>
        <taxon>Amygdaleae</taxon>
        <taxon>Prunus</taxon>
    </lineage>
</organism>
<dbReference type="GeneID" id="110744670"/>
<reference evidence="4" key="1">
    <citation type="submission" date="2025-08" db="UniProtKB">
        <authorList>
            <consortium name="RefSeq"/>
        </authorList>
    </citation>
    <scope>IDENTIFICATION</scope>
</reference>
<proteinExistence type="predicted"/>
<dbReference type="RefSeq" id="XP_021800346.1">
    <property type="nucleotide sequence ID" value="XM_021944654.1"/>
</dbReference>
<protein>
    <submittedName>
        <fullName evidence="4">Rho family-interacting cell polarization regulator 1-like</fullName>
    </submittedName>
</protein>
<evidence type="ECO:0000259" key="2">
    <source>
        <dbReference type="Pfam" id="PF25597"/>
    </source>
</evidence>
<gene>
    <name evidence="4" type="primary">LOC110744670</name>
</gene>
<evidence type="ECO:0000313" key="3">
    <source>
        <dbReference type="Proteomes" id="UP000515124"/>
    </source>
</evidence>
<dbReference type="Pfam" id="PF25597">
    <property type="entry name" value="SH3_retrovirus"/>
    <property type="match status" value="1"/>
</dbReference>
<name>A0A6P5RHN3_PRUAV</name>
<evidence type="ECO:0000313" key="4">
    <source>
        <dbReference type="RefSeq" id="XP_021800346.1"/>
    </source>
</evidence>